<proteinExistence type="predicted"/>
<dbReference type="Gene3D" id="1.50.10.20">
    <property type="match status" value="1"/>
</dbReference>
<sequence>MEKIIDEKVKERFQNAAFVAAEWYVLNQKRNKDYDGNVGRYLWQVGEKGEESYTGGCWHQALVTVALNEVYKLTKKPIIKESVELSLLHLRSLQALDAHYPESFGAFCERTPVTPWSDVRDGATVAWAFLYFFRETGDEEYLRRAHLFGNWLLDYGSDKDGWPYAYMYLPGIMKVEGYHTIEEKKQLLLNCQIGVIPLYAELGNITGQAKFWERADHMASYALKNLITPEGYFISWDKKNNNKGHMDAVHVLNDDFSSIGLLSAYEVTRKKKYLEAVHKYISYIRKHLAEDGTFDIE</sequence>
<protein>
    <submittedName>
        <fullName evidence="1">Uncharacterized protein</fullName>
    </submittedName>
</protein>
<name>X1R8U2_9ZZZZ</name>
<dbReference type="GO" id="GO:0005975">
    <property type="term" value="P:carbohydrate metabolic process"/>
    <property type="evidence" value="ECO:0007669"/>
    <property type="project" value="InterPro"/>
</dbReference>
<dbReference type="InterPro" id="IPR008928">
    <property type="entry name" value="6-hairpin_glycosidase_sf"/>
</dbReference>
<feature type="non-terminal residue" evidence="1">
    <location>
        <position position="297"/>
    </location>
</feature>
<dbReference type="SUPFAM" id="SSF48208">
    <property type="entry name" value="Six-hairpin glycosidases"/>
    <property type="match status" value="1"/>
</dbReference>
<comment type="caution">
    <text evidence="1">The sequence shown here is derived from an EMBL/GenBank/DDBJ whole genome shotgun (WGS) entry which is preliminary data.</text>
</comment>
<evidence type="ECO:0000313" key="1">
    <source>
        <dbReference type="EMBL" id="GAI77167.1"/>
    </source>
</evidence>
<organism evidence="1">
    <name type="scientific">marine sediment metagenome</name>
    <dbReference type="NCBI Taxonomy" id="412755"/>
    <lineage>
        <taxon>unclassified sequences</taxon>
        <taxon>metagenomes</taxon>
        <taxon>ecological metagenomes</taxon>
    </lineage>
</organism>
<accession>X1R8U2</accession>
<gene>
    <name evidence="1" type="ORF">S12H4_18555</name>
</gene>
<dbReference type="AlphaFoldDB" id="X1R8U2"/>
<reference evidence="1" key="1">
    <citation type="journal article" date="2014" name="Front. Microbiol.">
        <title>High frequency of phylogenetically diverse reductive dehalogenase-homologous genes in deep subseafloor sedimentary metagenomes.</title>
        <authorList>
            <person name="Kawai M."/>
            <person name="Futagami T."/>
            <person name="Toyoda A."/>
            <person name="Takaki Y."/>
            <person name="Nishi S."/>
            <person name="Hori S."/>
            <person name="Arai W."/>
            <person name="Tsubouchi T."/>
            <person name="Morono Y."/>
            <person name="Uchiyama I."/>
            <person name="Ito T."/>
            <person name="Fujiyama A."/>
            <person name="Inagaki F."/>
            <person name="Takami H."/>
        </authorList>
    </citation>
    <scope>NUCLEOTIDE SEQUENCE</scope>
    <source>
        <strain evidence="1">Expedition CK06-06</strain>
    </source>
</reference>
<dbReference type="EMBL" id="BARW01009177">
    <property type="protein sequence ID" value="GAI77167.1"/>
    <property type="molecule type" value="Genomic_DNA"/>
</dbReference>